<dbReference type="NCBIfam" id="TIGR00154">
    <property type="entry name" value="ispE"/>
    <property type="match status" value="1"/>
</dbReference>
<dbReference type="InterPro" id="IPR014721">
    <property type="entry name" value="Ribsml_uS5_D2-typ_fold_subgr"/>
</dbReference>
<proteinExistence type="inferred from homology"/>
<protein>
    <recommendedName>
        <fullName evidence="3 9">4-diphosphocytidyl-2-C-methyl-D-erythritol kinase</fullName>
        <shortName evidence="9">CMK</shortName>
        <ecNumber evidence="2 9">2.7.1.148</ecNumber>
    </recommendedName>
    <alternativeName>
        <fullName evidence="8 9">4-(cytidine-5'-diphospho)-2-C-methyl-D-erythritol kinase</fullName>
    </alternativeName>
</protein>
<dbReference type="InterPro" id="IPR004424">
    <property type="entry name" value="IspE"/>
</dbReference>
<comment type="pathway">
    <text evidence="9">Isoprenoid biosynthesis; isopentenyl diphosphate biosynthesis via DXP pathway; isopentenyl diphosphate from 1-deoxy-D-xylulose 5-phosphate: step 3/6.</text>
</comment>
<dbReference type="PIRSF" id="PIRSF010376">
    <property type="entry name" value="IspE"/>
    <property type="match status" value="1"/>
</dbReference>
<dbReference type="GO" id="GO:0050515">
    <property type="term" value="F:4-(cytidine 5'-diphospho)-2-C-methyl-D-erythritol kinase activity"/>
    <property type="evidence" value="ECO:0007669"/>
    <property type="project" value="UniProtKB-UniRule"/>
</dbReference>
<feature type="domain" description="GHMP kinase C-terminal" evidence="11">
    <location>
        <begin position="201"/>
        <end position="250"/>
    </location>
</feature>
<evidence type="ECO:0000313" key="12">
    <source>
        <dbReference type="EMBL" id="SHJ81656.1"/>
    </source>
</evidence>
<dbReference type="Proteomes" id="UP000184050">
    <property type="component" value="Unassembled WGS sequence"/>
</dbReference>
<keyword evidence="13" id="KW-1185">Reference proteome</keyword>
<evidence type="ECO:0000256" key="8">
    <source>
        <dbReference type="ARBA" id="ARBA00032554"/>
    </source>
</evidence>
<evidence type="ECO:0000256" key="3">
    <source>
        <dbReference type="ARBA" id="ARBA00017473"/>
    </source>
</evidence>
<comment type="catalytic activity">
    <reaction evidence="9">
        <text>4-CDP-2-C-methyl-D-erythritol + ATP = 4-CDP-2-C-methyl-D-erythritol 2-phosphate + ADP + H(+)</text>
        <dbReference type="Rhea" id="RHEA:18437"/>
        <dbReference type="ChEBI" id="CHEBI:15378"/>
        <dbReference type="ChEBI" id="CHEBI:30616"/>
        <dbReference type="ChEBI" id="CHEBI:57823"/>
        <dbReference type="ChEBI" id="CHEBI:57919"/>
        <dbReference type="ChEBI" id="CHEBI:456216"/>
        <dbReference type="EC" id="2.7.1.148"/>
    </reaction>
</comment>
<evidence type="ECO:0000256" key="2">
    <source>
        <dbReference type="ARBA" id="ARBA00012052"/>
    </source>
</evidence>
<keyword evidence="7 9" id="KW-0067">ATP-binding</keyword>
<dbReference type="PANTHER" id="PTHR43527:SF2">
    <property type="entry name" value="4-DIPHOSPHOCYTIDYL-2-C-METHYL-D-ERYTHRITOL KINASE, CHLOROPLASTIC"/>
    <property type="match status" value="1"/>
</dbReference>
<dbReference type="SUPFAM" id="SSF54211">
    <property type="entry name" value="Ribosomal protein S5 domain 2-like"/>
    <property type="match status" value="1"/>
</dbReference>
<dbReference type="HAMAP" id="MF_00061">
    <property type="entry name" value="IspE"/>
    <property type="match status" value="1"/>
</dbReference>
<comment type="similarity">
    <text evidence="1 9">Belongs to the GHMP kinase family. IspE subfamily.</text>
</comment>
<evidence type="ECO:0000256" key="7">
    <source>
        <dbReference type="ARBA" id="ARBA00022840"/>
    </source>
</evidence>
<feature type="active site" evidence="9">
    <location>
        <position position="132"/>
    </location>
</feature>
<keyword evidence="6 9" id="KW-0418">Kinase</keyword>
<evidence type="ECO:0000256" key="4">
    <source>
        <dbReference type="ARBA" id="ARBA00022679"/>
    </source>
</evidence>
<dbReference type="Pfam" id="PF00288">
    <property type="entry name" value="GHMP_kinases_N"/>
    <property type="match status" value="1"/>
</dbReference>
<gene>
    <name evidence="9" type="primary">ispE</name>
    <name evidence="12" type="ORF">SAMN05444280_13226</name>
</gene>
<feature type="domain" description="GHMP kinase N-terminal" evidence="10">
    <location>
        <begin position="63"/>
        <end position="137"/>
    </location>
</feature>
<keyword evidence="5 9" id="KW-0547">Nucleotide-binding</keyword>
<organism evidence="12 13">
    <name type="scientific">Tangfeifania diversioriginum</name>
    <dbReference type="NCBI Taxonomy" id="1168035"/>
    <lineage>
        <taxon>Bacteria</taxon>
        <taxon>Pseudomonadati</taxon>
        <taxon>Bacteroidota</taxon>
        <taxon>Bacteroidia</taxon>
        <taxon>Marinilabiliales</taxon>
        <taxon>Prolixibacteraceae</taxon>
        <taxon>Tangfeifania</taxon>
    </lineage>
</organism>
<dbReference type="STRING" id="1168035.SAMN05444280_13226"/>
<dbReference type="InterPro" id="IPR006204">
    <property type="entry name" value="GHMP_kinase_N_dom"/>
</dbReference>
<dbReference type="GO" id="GO:0005524">
    <property type="term" value="F:ATP binding"/>
    <property type="evidence" value="ECO:0007669"/>
    <property type="project" value="UniProtKB-UniRule"/>
</dbReference>
<evidence type="ECO:0000256" key="6">
    <source>
        <dbReference type="ARBA" id="ARBA00022777"/>
    </source>
</evidence>
<evidence type="ECO:0000313" key="13">
    <source>
        <dbReference type="Proteomes" id="UP000184050"/>
    </source>
</evidence>
<dbReference type="AlphaFoldDB" id="A0A1M6ME66"/>
<evidence type="ECO:0000256" key="5">
    <source>
        <dbReference type="ARBA" id="ARBA00022741"/>
    </source>
</evidence>
<feature type="active site" evidence="9">
    <location>
        <position position="8"/>
    </location>
</feature>
<dbReference type="EMBL" id="FQZE01000032">
    <property type="protein sequence ID" value="SHJ81656.1"/>
    <property type="molecule type" value="Genomic_DNA"/>
</dbReference>
<dbReference type="SUPFAM" id="SSF55060">
    <property type="entry name" value="GHMP Kinase, C-terminal domain"/>
    <property type="match status" value="1"/>
</dbReference>
<comment type="function">
    <text evidence="9">Catalyzes the phosphorylation of the position 2 hydroxy group of 4-diphosphocytidyl-2C-methyl-D-erythritol.</text>
</comment>
<dbReference type="PANTHER" id="PTHR43527">
    <property type="entry name" value="4-DIPHOSPHOCYTIDYL-2-C-METHYL-D-ERYTHRITOL KINASE, CHLOROPLASTIC"/>
    <property type="match status" value="1"/>
</dbReference>
<sequence>MIVFPNAKINIGLHVVAKRPDGYHNLETVFYPVQLSDALEMAESRETKLTTSGIEVDGPPEKNLVLKAWQLLSRDFDLPPVHFHLHKNIPFGAGLGGGSADAAFTLKMLNDFFSLQIGPGELKKYASTLGADCPFFIENKSAFATGIGNELSPVDIDLSEFQVVILKPGFSVSTQEAYGNIVPAHPEFNLAELAKLPVERWKETVINDFEKSVFPAYPEIKKCREILYQQGANYASMTGSGSAVFGLFRHLPADFDNFIPRGIYIYR</sequence>
<dbReference type="Gene3D" id="3.30.70.890">
    <property type="entry name" value="GHMP kinase, C-terminal domain"/>
    <property type="match status" value="1"/>
</dbReference>
<reference evidence="12 13" key="1">
    <citation type="submission" date="2016-11" db="EMBL/GenBank/DDBJ databases">
        <authorList>
            <person name="Jaros S."/>
            <person name="Januszkiewicz K."/>
            <person name="Wedrychowicz H."/>
        </authorList>
    </citation>
    <scope>NUCLEOTIDE SEQUENCE [LARGE SCALE GENOMIC DNA]</scope>
    <source>
        <strain evidence="12 13">DSM 27063</strain>
    </source>
</reference>
<keyword evidence="9" id="KW-0414">Isoprene biosynthesis</keyword>
<dbReference type="RefSeq" id="WP_217652722.1">
    <property type="nucleotide sequence ID" value="NZ_FQZE01000032.1"/>
</dbReference>
<dbReference type="Gene3D" id="3.30.230.10">
    <property type="match status" value="1"/>
</dbReference>
<evidence type="ECO:0000259" key="10">
    <source>
        <dbReference type="Pfam" id="PF00288"/>
    </source>
</evidence>
<keyword evidence="4 9" id="KW-0808">Transferase</keyword>
<name>A0A1M6ME66_9BACT</name>
<dbReference type="GO" id="GO:0019288">
    <property type="term" value="P:isopentenyl diphosphate biosynthetic process, methylerythritol 4-phosphate pathway"/>
    <property type="evidence" value="ECO:0007669"/>
    <property type="project" value="UniProtKB-UniRule"/>
</dbReference>
<dbReference type="InterPro" id="IPR013750">
    <property type="entry name" value="GHMP_kinase_C_dom"/>
</dbReference>
<evidence type="ECO:0000259" key="11">
    <source>
        <dbReference type="Pfam" id="PF08544"/>
    </source>
</evidence>
<dbReference type="InterPro" id="IPR036554">
    <property type="entry name" value="GHMP_kinase_C_sf"/>
</dbReference>
<dbReference type="EC" id="2.7.1.148" evidence="2 9"/>
<feature type="binding site" evidence="9">
    <location>
        <begin position="90"/>
        <end position="100"/>
    </location>
    <ligand>
        <name>ATP</name>
        <dbReference type="ChEBI" id="CHEBI:30616"/>
    </ligand>
</feature>
<accession>A0A1M6ME66</accession>
<dbReference type="InterPro" id="IPR020568">
    <property type="entry name" value="Ribosomal_Su5_D2-typ_SF"/>
</dbReference>
<dbReference type="Pfam" id="PF08544">
    <property type="entry name" value="GHMP_kinases_C"/>
    <property type="match status" value="1"/>
</dbReference>
<dbReference type="UniPathway" id="UPA00056">
    <property type="reaction ID" value="UER00094"/>
</dbReference>
<evidence type="ECO:0000256" key="9">
    <source>
        <dbReference type="HAMAP-Rule" id="MF_00061"/>
    </source>
</evidence>
<evidence type="ECO:0000256" key="1">
    <source>
        <dbReference type="ARBA" id="ARBA00009684"/>
    </source>
</evidence>
<dbReference type="GO" id="GO:0016114">
    <property type="term" value="P:terpenoid biosynthetic process"/>
    <property type="evidence" value="ECO:0007669"/>
    <property type="project" value="UniProtKB-UniRule"/>
</dbReference>